<dbReference type="Proteomes" id="UP001150217">
    <property type="component" value="Unassembled WGS sequence"/>
</dbReference>
<dbReference type="EMBL" id="JANVFT010000101">
    <property type="protein sequence ID" value="KAJ4468502.1"/>
    <property type="molecule type" value="Genomic_DNA"/>
</dbReference>
<evidence type="ECO:0000313" key="2">
    <source>
        <dbReference type="Proteomes" id="UP001150217"/>
    </source>
</evidence>
<protein>
    <submittedName>
        <fullName evidence="1">Uncharacterized protein</fullName>
    </submittedName>
</protein>
<organism evidence="1 2">
    <name type="scientific">Lentinula lateritia</name>
    <dbReference type="NCBI Taxonomy" id="40482"/>
    <lineage>
        <taxon>Eukaryota</taxon>
        <taxon>Fungi</taxon>
        <taxon>Dikarya</taxon>
        <taxon>Basidiomycota</taxon>
        <taxon>Agaricomycotina</taxon>
        <taxon>Agaricomycetes</taxon>
        <taxon>Agaricomycetidae</taxon>
        <taxon>Agaricales</taxon>
        <taxon>Marasmiineae</taxon>
        <taxon>Omphalotaceae</taxon>
        <taxon>Lentinula</taxon>
    </lineage>
</organism>
<reference evidence="1" key="1">
    <citation type="submission" date="2022-08" db="EMBL/GenBank/DDBJ databases">
        <title>A Global Phylogenomic Analysis of the Shiitake Genus Lentinula.</title>
        <authorList>
            <consortium name="DOE Joint Genome Institute"/>
            <person name="Sierra-Patev S."/>
            <person name="Min B."/>
            <person name="Naranjo-Ortiz M."/>
            <person name="Looney B."/>
            <person name="Konkel Z."/>
            <person name="Slot J.C."/>
            <person name="Sakamoto Y."/>
            <person name="Steenwyk J.L."/>
            <person name="Rokas A."/>
            <person name="Carro J."/>
            <person name="Camarero S."/>
            <person name="Ferreira P."/>
            <person name="Molpeceres G."/>
            <person name="Ruiz-Duenas F.J."/>
            <person name="Serrano A."/>
            <person name="Henrissat B."/>
            <person name="Drula E."/>
            <person name="Hughes K.W."/>
            <person name="Mata J.L."/>
            <person name="Ishikawa N.K."/>
            <person name="Vargas-Isla R."/>
            <person name="Ushijima S."/>
            <person name="Smith C.A."/>
            <person name="Ahrendt S."/>
            <person name="Andreopoulos W."/>
            <person name="He G."/>
            <person name="Labutti K."/>
            <person name="Lipzen A."/>
            <person name="Ng V."/>
            <person name="Riley R."/>
            <person name="Sandor L."/>
            <person name="Barry K."/>
            <person name="Martinez A.T."/>
            <person name="Xiao Y."/>
            <person name="Gibbons J.G."/>
            <person name="Terashima K."/>
            <person name="Grigoriev I.V."/>
            <person name="Hibbett D.S."/>
        </authorList>
    </citation>
    <scope>NUCLEOTIDE SEQUENCE</scope>
    <source>
        <strain evidence="1">RHP3577 ss4</strain>
    </source>
</reference>
<keyword evidence="2" id="KW-1185">Reference proteome</keyword>
<proteinExistence type="predicted"/>
<evidence type="ECO:0000313" key="1">
    <source>
        <dbReference type="EMBL" id="KAJ4468502.1"/>
    </source>
</evidence>
<sequence>MSHSRFIQAMLGYAVPGLLLSIEGCRVDLQTLQDYGGLTSIPLWVPTSCLTKLFSPVYQYYQPFEDRAPLRGLPGAGIPGRSRH</sequence>
<accession>A0ABQ8V1U9</accession>
<gene>
    <name evidence="1" type="ORF">C8R41DRAFT_854348</name>
</gene>
<comment type="caution">
    <text evidence="1">The sequence shown here is derived from an EMBL/GenBank/DDBJ whole genome shotgun (WGS) entry which is preliminary data.</text>
</comment>
<name>A0ABQ8V1U9_9AGAR</name>